<evidence type="ECO:0000256" key="8">
    <source>
        <dbReference type="ARBA" id="ARBA00023306"/>
    </source>
</evidence>
<dbReference type="RefSeq" id="WP_275417036.1">
    <property type="nucleotide sequence ID" value="NZ_CP106878.1"/>
</dbReference>
<feature type="domain" description="Mur ligase central" evidence="15">
    <location>
        <begin position="112"/>
        <end position="298"/>
    </location>
</feature>
<dbReference type="GO" id="GO:0071555">
    <property type="term" value="P:cell wall organization"/>
    <property type="evidence" value="ECO:0007669"/>
    <property type="project" value="UniProtKB-KW"/>
</dbReference>
<keyword evidence="9 10" id="KW-0961">Cell wall biogenesis/degradation</keyword>
<dbReference type="InterPro" id="IPR005863">
    <property type="entry name" value="UDP-N-AcMur_synth"/>
</dbReference>
<dbReference type="SUPFAM" id="SSF53244">
    <property type="entry name" value="MurD-like peptide ligases, peptide-binding domain"/>
    <property type="match status" value="1"/>
</dbReference>
<evidence type="ECO:0000256" key="4">
    <source>
        <dbReference type="ARBA" id="ARBA00022741"/>
    </source>
</evidence>
<protein>
    <recommendedName>
        <fullName evidence="10 11">UDP-N-acetylmuramoyl-tripeptide--D-alanyl-D-alanine ligase</fullName>
        <ecNumber evidence="10 11">6.3.2.10</ecNumber>
    </recommendedName>
    <alternativeName>
        <fullName evidence="10">D-alanyl-D-alanine-adding enzyme</fullName>
    </alternativeName>
</protein>
<comment type="subcellular location">
    <subcellularLocation>
        <location evidence="10 11">Cytoplasm</location>
    </subcellularLocation>
</comment>
<feature type="coiled-coil region" evidence="12">
    <location>
        <begin position="83"/>
        <end position="110"/>
    </location>
</feature>
<dbReference type="PANTHER" id="PTHR43024:SF1">
    <property type="entry name" value="UDP-N-ACETYLMURAMOYL-TRIPEPTIDE--D-ALANYL-D-ALANINE LIGASE"/>
    <property type="match status" value="1"/>
</dbReference>
<evidence type="ECO:0000313" key="17">
    <source>
        <dbReference type="Proteomes" id="UP001164718"/>
    </source>
</evidence>
<evidence type="ECO:0000256" key="6">
    <source>
        <dbReference type="ARBA" id="ARBA00022960"/>
    </source>
</evidence>
<keyword evidence="17" id="KW-1185">Reference proteome</keyword>
<gene>
    <name evidence="10" type="primary">murF</name>
    <name evidence="16" type="ORF">OE104_11855</name>
</gene>
<dbReference type="Gene3D" id="3.90.190.20">
    <property type="entry name" value="Mur ligase, C-terminal domain"/>
    <property type="match status" value="1"/>
</dbReference>
<keyword evidence="3 10" id="KW-0132">Cell division</keyword>
<proteinExistence type="inferred from homology"/>
<keyword evidence="5 10" id="KW-0067">ATP-binding</keyword>
<dbReference type="GO" id="GO:0005524">
    <property type="term" value="F:ATP binding"/>
    <property type="evidence" value="ECO:0007669"/>
    <property type="project" value="UniProtKB-UniRule"/>
</dbReference>
<dbReference type="SUPFAM" id="SSF63418">
    <property type="entry name" value="MurE/MurF N-terminal domain"/>
    <property type="match status" value="1"/>
</dbReference>
<keyword evidence="6 10" id="KW-0133">Cell shape</keyword>
<dbReference type="SUPFAM" id="SSF53623">
    <property type="entry name" value="MurD-like peptide ligases, catalytic domain"/>
    <property type="match status" value="1"/>
</dbReference>
<dbReference type="AlphaFoldDB" id="A0A9E8RVG1"/>
<evidence type="ECO:0000256" key="11">
    <source>
        <dbReference type="RuleBase" id="RU004136"/>
    </source>
</evidence>
<dbReference type="GO" id="GO:0051301">
    <property type="term" value="P:cell division"/>
    <property type="evidence" value="ECO:0007669"/>
    <property type="project" value="UniProtKB-KW"/>
</dbReference>
<evidence type="ECO:0000256" key="2">
    <source>
        <dbReference type="ARBA" id="ARBA00022598"/>
    </source>
</evidence>
<name>A0A9E8RVG1_9BACI</name>
<evidence type="ECO:0000259" key="15">
    <source>
        <dbReference type="Pfam" id="PF08245"/>
    </source>
</evidence>
<dbReference type="GO" id="GO:0047480">
    <property type="term" value="F:UDP-N-acetylmuramoyl-tripeptide-D-alanyl-D-alanine ligase activity"/>
    <property type="evidence" value="ECO:0007669"/>
    <property type="project" value="UniProtKB-UniRule"/>
</dbReference>
<dbReference type="EC" id="6.3.2.10" evidence="10 11"/>
<dbReference type="Gene3D" id="3.40.1190.10">
    <property type="entry name" value="Mur-like, catalytic domain"/>
    <property type="match status" value="1"/>
</dbReference>
<dbReference type="Gene3D" id="3.40.1390.10">
    <property type="entry name" value="MurE/MurF, N-terminal domain"/>
    <property type="match status" value="1"/>
</dbReference>
<dbReference type="InterPro" id="IPR036565">
    <property type="entry name" value="Mur-like_cat_sf"/>
</dbReference>
<dbReference type="InterPro" id="IPR004101">
    <property type="entry name" value="Mur_ligase_C"/>
</dbReference>
<evidence type="ECO:0000256" key="1">
    <source>
        <dbReference type="ARBA" id="ARBA00022490"/>
    </source>
</evidence>
<reference evidence="16" key="1">
    <citation type="submission" date="2022-09" db="EMBL/GenBank/DDBJ databases">
        <title>Complete Genomes of Fervidibacillus albus and Fervidibacillus halotolerans isolated from tidal flat sediments.</title>
        <authorList>
            <person name="Kwon K.K."/>
            <person name="Yang S.-H."/>
            <person name="Park M.J."/>
            <person name="Oh H.-M."/>
        </authorList>
    </citation>
    <scope>NUCLEOTIDE SEQUENCE</scope>
    <source>
        <strain evidence="16">MEBiC13591</strain>
    </source>
</reference>
<feature type="domain" description="Mur ligase N-terminal catalytic" evidence="13">
    <location>
        <begin position="26"/>
        <end position="101"/>
    </location>
</feature>
<dbReference type="GO" id="GO:0009252">
    <property type="term" value="P:peptidoglycan biosynthetic process"/>
    <property type="evidence" value="ECO:0007669"/>
    <property type="project" value="UniProtKB-UniRule"/>
</dbReference>
<dbReference type="PANTHER" id="PTHR43024">
    <property type="entry name" value="UDP-N-ACETYLMURAMOYL-TRIPEPTIDE--D-ALANYL-D-ALANINE LIGASE"/>
    <property type="match status" value="1"/>
</dbReference>
<dbReference type="GO" id="GO:0008360">
    <property type="term" value="P:regulation of cell shape"/>
    <property type="evidence" value="ECO:0007669"/>
    <property type="project" value="UniProtKB-KW"/>
</dbReference>
<evidence type="ECO:0000313" key="16">
    <source>
        <dbReference type="EMBL" id="WAA09254.1"/>
    </source>
</evidence>
<evidence type="ECO:0000256" key="12">
    <source>
        <dbReference type="SAM" id="Coils"/>
    </source>
</evidence>
<dbReference type="HAMAP" id="MF_02019">
    <property type="entry name" value="MurF"/>
    <property type="match status" value="1"/>
</dbReference>
<keyword evidence="2 10" id="KW-0436">Ligase</keyword>
<dbReference type="InterPro" id="IPR035911">
    <property type="entry name" value="MurE/MurF_N"/>
</dbReference>
<dbReference type="KEGG" id="faf:OE104_11855"/>
<feature type="domain" description="Mur ligase C-terminal" evidence="14">
    <location>
        <begin position="320"/>
        <end position="446"/>
    </location>
</feature>
<evidence type="ECO:0000259" key="14">
    <source>
        <dbReference type="Pfam" id="PF02875"/>
    </source>
</evidence>
<keyword evidence="1 10" id="KW-0963">Cytoplasm</keyword>
<keyword evidence="8 10" id="KW-0131">Cell cycle</keyword>
<comment type="function">
    <text evidence="10 11">Involved in cell wall formation. Catalyzes the final step in the synthesis of UDP-N-acetylmuramoyl-pentapeptide, the precursor of murein.</text>
</comment>
<dbReference type="NCBIfam" id="TIGR01143">
    <property type="entry name" value="murF"/>
    <property type="match status" value="1"/>
</dbReference>
<comment type="pathway">
    <text evidence="10 11">Cell wall biogenesis; peptidoglycan biosynthesis.</text>
</comment>
<dbReference type="Pfam" id="PF01225">
    <property type="entry name" value="Mur_ligase"/>
    <property type="match status" value="1"/>
</dbReference>
<keyword evidence="4 10" id="KW-0547">Nucleotide-binding</keyword>
<comment type="catalytic activity">
    <reaction evidence="10 11">
        <text>D-alanyl-D-alanine + UDP-N-acetyl-alpha-D-muramoyl-L-alanyl-gamma-D-glutamyl-meso-2,6-diaminopimelate + ATP = UDP-N-acetyl-alpha-D-muramoyl-L-alanyl-gamma-D-glutamyl-meso-2,6-diaminopimeloyl-D-alanyl-D-alanine + ADP + phosphate + H(+)</text>
        <dbReference type="Rhea" id="RHEA:28374"/>
        <dbReference type="ChEBI" id="CHEBI:15378"/>
        <dbReference type="ChEBI" id="CHEBI:30616"/>
        <dbReference type="ChEBI" id="CHEBI:43474"/>
        <dbReference type="ChEBI" id="CHEBI:57822"/>
        <dbReference type="ChEBI" id="CHEBI:61386"/>
        <dbReference type="ChEBI" id="CHEBI:83905"/>
        <dbReference type="ChEBI" id="CHEBI:456216"/>
        <dbReference type="EC" id="6.3.2.10"/>
    </reaction>
</comment>
<keyword evidence="7 10" id="KW-0573">Peptidoglycan synthesis</keyword>
<dbReference type="InterPro" id="IPR036615">
    <property type="entry name" value="Mur_ligase_C_dom_sf"/>
</dbReference>
<dbReference type="EMBL" id="CP106878">
    <property type="protein sequence ID" value="WAA09254.1"/>
    <property type="molecule type" value="Genomic_DNA"/>
</dbReference>
<evidence type="ECO:0000259" key="13">
    <source>
        <dbReference type="Pfam" id="PF01225"/>
    </source>
</evidence>
<evidence type="ECO:0000256" key="3">
    <source>
        <dbReference type="ARBA" id="ARBA00022618"/>
    </source>
</evidence>
<evidence type="ECO:0000256" key="5">
    <source>
        <dbReference type="ARBA" id="ARBA00022840"/>
    </source>
</evidence>
<comment type="similarity">
    <text evidence="10">Belongs to the MurCDEF family. MurF subfamily.</text>
</comment>
<evidence type="ECO:0000256" key="9">
    <source>
        <dbReference type="ARBA" id="ARBA00023316"/>
    </source>
</evidence>
<organism evidence="16 17">
    <name type="scientific">Fervidibacillus albus</name>
    <dbReference type="NCBI Taxonomy" id="2980026"/>
    <lineage>
        <taxon>Bacteria</taxon>
        <taxon>Bacillati</taxon>
        <taxon>Bacillota</taxon>
        <taxon>Bacilli</taxon>
        <taxon>Bacillales</taxon>
        <taxon>Bacillaceae</taxon>
        <taxon>Fervidibacillus</taxon>
    </lineage>
</organism>
<dbReference type="GO" id="GO:0005737">
    <property type="term" value="C:cytoplasm"/>
    <property type="evidence" value="ECO:0007669"/>
    <property type="project" value="UniProtKB-SubCell"/>
</dbReference>
<keyword evidence="12" id="KW-0175">Coiled coil</keyword>
<evidence type="ECO:0000256" key="10">
    <source>
        <dbReference type="HAMAP-Rule" id="MF_02019"/>
    </source>
</evidence>
<evidence type="ECO:0000256" key="7">
    <source>
        <dbReference type="ARBA" id="ARBA00022984"/>
    </source>
</evidence>
<dbReference type="Pfam" id="PF02875">
    <property type="entry name" value="Mur_ligase_C"/>
    <property type="match status" value="1"/>
</dbReference>
<dbReference type="InterPro" id="IPR013221">
    <property type="entry name" value="Mur_ligase_cen"/>
</dbReference>
<dbReference type="Proteomes" id="UP001164718">
    <property type="component" value="Chromosome"/>
</dbReference>
<feature type="binding site" evidence="10">
    <location>
        <begin position="114"/>
        <end position="120"/>
    </location>
    <ligand>
        <name>ATP</name>
        <dbReference type="ChEBI" id="CHEBI:30616"/>
    </ligand>
</feature>
<dbReference type="InterPro" id="IPR000713">
    <property type="entry name" value="Mur_ligase_N"/>
</dbReference>
<dbReference type="Pfam" id="PF08245">
    <property type="entry name" value="Mur_ligase_M"/>
    <property type="match status" value="1"/>
</dbReference>
<accession>A0A9E8RVG1</accession>
<dbReference type="InterPro" id="IPR051046">
    <property type="entry name" value="MurCDEF_CellWall_CoF430Synth"/>
</dbReference>
<sequence>MIRKTVDKLSRMIPILNDVTPMKSIEISGVSINTKTLEKGNLFIPLKGEQRDGHAFVEEAFKQGASASLWQKDVPNPPTNLPLLFVENTLETLQKLARAYRRELSSLKVVAVTGSNGKTTTKDMVASLLSQKYKVQKTSGNFNNHIGLPLTILQLKKETELAVLEMGMNHFGEIDFLSKLAEPDVAIITNIGDAHMEALGSREGILKAKLEILNGLKTGGLFVYPGDEPLFAKHKHSIDDRWEQKTFGQSPDNDLYVKCVNTTGKGTEFTVNISEETFRLPIIGEYNVFNAMAAMIVARKWGLSDRDIARAFSELKLSKMRMEMTPGINGSIIINDAYNASPTSMKAAIDTIGKLSGFKKKIVLLGDMFELGEREKEFHRSVGERIDQNQIDFVITYGNLAKYIAEGAKKNFEADRVSYFHDKNALVQSLKAMLDDGTLLLLKASRGMKLEEVMEELAESEA</sequence>